<organism evidence="1 2">
    <name type="scientific">Nisaea acidiphila</name>
    <dbReference type="NCBI Taxonomy" id="1862145"/>
    <lineage>
        <taxon>Bacteria</taxon>
        <taxon>Pseudomonadati</taxon>
        <taxon>Pseudomonadota</taxon>
        <taxon>Alphaproteobacteria</taxon>
        <taxon>Rhodospirillales</taxon>
        <taxon>Thalassobaculaceae</taxon>
        <taxon>Nisaea</taxon>
    </lineage>
</organism>
<evidence type="ECO:0000313" key="2">
    <source>
        <dbReference type="Proteomes" id="UP001060336"/>
    </source>
</evidence>
<dbReference type="KEGG" id="naci:NUH88_10160"/>
<dbReference type="AlphaFoldDB" id="A0A9J7AXU9"/>
<protein>
    <submittedName>
        <fullName evidence="1">Methyltransferase domain-containing protein</fullName>
    </submittedName>
</protein>
<keyword evidence="1" id="KW-0489">Methyltransferase</keyword>
<dbReference type="GO" id="GO:0032259">
    <property type="term" value="P:methylation"/>
    <property type="evidence" value="ECO:0007669"/>
    <property type="project" value="UniProtKB-KW"/>
</dbReference>
<evidence type="ECO:0000313" key="1">
    <source>
        <dbReference type="EMBL" id="UUX52223.1"/>
    </source>
</evidence>
<accession>A0A9J7AXU9</accession>
<dbReference type="GO" id="GO:0008168">
    <property type="term" value="F:methyltransferase activity"/>
    <property type="evidence" value="ECO:0007669"/>
    <property type="project" value="UniProtKB-KW"/>
</dbReference>
<gene>
    <name evidence="1" type="ORF">NUH88_10160</name>
</gene>
<keyword evidence="1" id="KW-0808">Transferase</keyword>
<dbReference type="Proteomes" id="UP001060336">
    <property type="component" value="Chromosome"/>
</dbReference>
<proteinExistence type="predicted"/>
<dbReference type="EMBL" id="CP102480">
    <property type="protein sequence ID" value="UUX52223.1"/>
    <property type="molecule type" value="Genomic_DNA"/>
</dbReference>
<keyword evidence="2" id="KW-1185">Reference proteome</keyword>
<dbReference type="Pfam" id="PF13489">
    <property type="entry name" value="Methyltransf_23"/>
    <property type="match status" value="1"/>
</dbReference>
<sequence>MDLRRKISELLLRPLRDRAAERRLRRAARDGRPLKIVLGGAAPEPDWLGSDIGFFDATDPAVWADLVGGENRVERLLAEHVFEHIPPDLIPKVLANAYRYLKPGGTIRIAVPDGHNPDPDYIRNVEPGGIGPGADDHKQLFTIESLSAALAGAGFEVEPGEWFDAGGRFHEEAWPAERGHIHRSRRHGTPDKSFPSSHLSLLVDGVKG</sequence>
<dbReference type="Gene3D" id="3.40.50.150">
    <property type="entry name" value="Vaccinia Virus protein VP39"/>
    <property type="match status" value="1"/>
</dbReference>
<dbReference type="SUPFAM" id="SSF53335">
    <property type="entry name" value="S-adenosyl-L-methionine-dependent methyltransferases"/>
    <property type="match status" value="1"/>
</dbReference>
<dbReference type="InterPro" id="IPR029063">
    <property type="entry name" value="SAM-dependent_MTases_sf"/>
</dbReference>
<reference evidence="1" key="1">
    <citation type="submission" date="2022-08" db="EMBL/GenBank/DDBJ databases">
        <title>Nisaea acidiphila sp. nov., isolated from a marine algal debris and emended description of the genus Nisaea Urios et al. 2008.</title>
        <authorList>
            <person name="Kwon K."/>
        </authorList>
    </citation>
    <scope>NUCLEOTIDE SEQUENCE</scope>
    <source>
        <strain evidence="1">MEBiC11861</strain>
    </source>
</reference>
<dbReference type="RefSeq" id="WP_257772178.1">
    <property type="nucleotide sequence ID" value="NZ_CP102480.1"/>
</dbReference>
<name>A0A9J7AXU9_9PROT</name>